<evidence type="ECO:0000256" key="7">
    <source>
        <dbReference type="ARBA" id="ARBA00023157"/>
    </source>
</evidence>
<feature type="domain" description="Ig-like" evidence="13">
    <location>
        <begin position="2433"/>
        <end position="2511"/>
    </location>
</feature>
<evidence type="ECO:0000256" key="4">
    <source>
        <dbReference type="ARBA" id="ARBA00022614"/>
    </source>
</evidence>
<dbReference type="PROSITE" id="PS50835">
    <property type="entry name" value="IG_LIKE"/>
    <property type="match status" value="12"/>
</dbReference>
<dbReference type="InterPro" id="IPR001611">
    <property type="entry name" value="Leu-rich_rpt"/>
</dbReference>
<reference evidence="14" key="3">
    <citation type="submission" date="2025-09" db="UniProtKB">
        <authorList>
            <consortium name="Ensembl"/>
        </authorList>
    </citation>
    <scope>IDENTIFICATION</scope>
</reference>
<dbReference type="SMART" id="SM00408">
    <property type="entry name" value="IGc2"/>
    <property type="match status" value="12"/>
</dbReference>
<dbReference type="InParanoid" id="G1KH94"/>
<dbReference type="SMART" id="SM00406">
    <property type="entry name" value="IGv"/>
    <property type="match status" value="5"/>
</dbReference>
<feature type="domain" description="Ig-like" evidence="13">
    <location>
        <begin position="2330"/>
        <end position="2427"/>
    </location>
</feature>
<dbReference type="InterPro" id="IPR003599">
    <property type="entry name" value="Ig_sub"/>
</dbReference>
<dbReference type="FunFam" id="2.60.40.10:FF:001373">
    <property type="entry name" value="Immunoglobulin superfamily member 10"/>
    <property type="match status" value="1"/>
</dbReference>
<feature type="domain" description="Ig-like" evidence="13">
    <location>
        <begin position="2624"/>
        <end position="2714"/>
    </location>
</feature>
<feature type="domain" description="Ig-like" evidence="13">
    <location>
        <begin position="653"/>
        <end position="751"/>
    </location>
</feature>
<dbReference type="GeneTree" id="ENSGT00940000158290"/>
<keyword evidence="9" id="KW-0393">Immunoglobulin domain</keyword>
<feature type="domain" description="Ig-like" evidence="13">
    <location>
        <begin position="2133"/>
        <end position="2231"/>
    </location>
</feature>
<dbReference type="HOGENOM" id="CLU_000580_0_0_1"/>
<keyword evidence="6" id="KW-0677">Repeat</keyword>
<protein>
    <recommendedName>
        <fullName evidence="11">Immunoglobulin superfamily member 10</fullName>
    </recommendedName>
</protein>
<accession>G1KH94</accession>
<feature type="domain" description="Ig-like" evidence="13">
    <location>
        <begin position="2037"/>
        <end position="2130"/>
    </location>
</feature>
<dbReference type="Gene3D" id="2.60.40.10">
    <property type="entry name" value="Immunoglobulins"/>
    <property type="match status" value="12"/>
</dbReference>
<dbReference type="InterPro" id="IPR036179">
    <property type="entry name" value="Ig-like_dom_sf"/>
</dbReference>
<sequence length="2719" mass="303842">MCVCVRERECVKKRETLTPLSFTYASIPHEFFPPSPQCFAWCLLCRKWIQRKRSWKDFEKERPEIHLLTLAERVVGLRLPHRMKRKGESNPCLLHFVFAFCMAALSGSSACPQPCACYVPTEVHCTFRYLSNIPPHIPRNVERINLGYNSLIKLTERDFSGLEKLELLLLHSNQIHTVQDRTFSDLHLLQILKMSYNKVKVVHTDTFHGLTSLVRLHMDHNQIEFINPRAFYGLTSLKLVHLEGNVLKQLHPDTFVTLSYLRMFKTSAIKQINLSDNLLTSLPQDIFTYMSELESLYLHGNPWICDCAMKWFLKWTEQNPDVVKCKKDRGPSSVLQCPLCANPRTSKSKRVAEMSHSDFNCIKPTIDANLKTRNITIPDNEDFISIYPKDFMAPIGSVLLNMTDQAHNRANLACNVQNPSKMSPVTLQKMNNITLLKTSLSTFLVCSIDYESIRQLWSILALYSNSPLKLKKEQLLTEAPYLSYKYKQMDSENEELFTDIDAQLQTEPPWLMQGQVFLQLDRTATTLNTLHIQYLMDVQIILPVADPKSARQNWVMIFHKNSTRTEYSVLVGGSVELDCQAIGEPVPVIEWVLADGNKIRAPYVSEDGRMTITKSGNLLLRAADSFDTGVYHCIGTNYEDADVLTFRITVIDPYIEHNHLNGPQLSVLLGEAVCLPCLSIATPDASVNWVTPEHIILHSSSKNNLLFQNGTLKIQQATDRDGGYFRCVAANQYGVDILVYQVLVKSHVNISQERDIHVEDEATEGSADEQLEAILKPQTLLSAMQTEVTHQASTKGSSVKGPILNKAKNNYKAISRNNRDKISKRYRGRKRQFASPRRRIDPLHWAAFLEKTKKNITLPTTQEHATVKPTIKSFLSSKISGNEEETSGDDIFPEEEFMLLSTRSPSIYTLREASGNVATAKLGSVLDNYSSLTTSGIVTETAIPITSPLVMFPEGPNSQGLYMEVKHKTERESFEEYLTLYTPPTYIESTTTPSSKLPNSPSNASRTFHKLTPSEENNLHFKMMPVITPTTEVTEKSHPVPSEKNTLKANLFPESTVETSRKSNNQVSVVTVSEHDDVFRHTYVYRTLKTTTPKPRTGSTMITDQQIHIARDTTTHAPLSRWYGRRRKITGRKRIVRPDRILNTSGQRFAFVRPRKQESTSLLPPIAVSTSTLSSPYKFLEPITSHTPISTSFKSQHADSTTANQILALSRNKPGTGEKYTTFKTIPFHTENSQVVSHAEVESTTPLRTIIDRNPSFITSIPTPTIHSPRNVKATTSTKVSMSASTIKSTSSALETNMSSSVSAWENPWHNVFGSIHIQREQPNLPTVPSNTLQIGGEPLAVVSAMPLQTTVPVDIISPIYRADFSKRENQTDDLMMILLEPISDNTHSPTLSLTITKLLSSTHRPSLTTILQKESNATSMGPVTTPVTANHSENRIFRSRVFRPGRRRGQRRRRPLKKLMHSQEHMISTQGVTLLGKIMPSTTLEMSRKVTVSASTIQMELFSKLTDTDVVTAILQPPTLSTESIFKDNKFTTDKILSSNMITEYVTTKEIPLEHMSSEKPVPQISLPISFLDTVSTTTVLPDTSLKTSTLGSNNPTQATTVTVKESYQHLEEEQLTKTTFPTKTEISAQTPTDSVHPTTQEPNPLTSQPAVNSNEAIVQTTTSSTWGTSWNEPSSKTAESGQPFIVNMLTILKSPKSSTQYNPSRRRNNHVKSWTEKTVYQESSTTNLVALNSFYQIRAAKPRIIGGKFAAFTVLANSDAFIPCEASGNPPPTIQWIKVSSSVDSPKHMHNDKLEILPNGTLSIQNVNIQDRGQYLCVAVNPYGSDKLLVTLSVVTYPPRILGRRSKIITVHSGKPVTMKCIAEGRPIPTISWVLANKTYISESSIENEAISFQIDGTLIIKKVSIYDRGIYTCTANNPAGSDTMTIRLQVIAAPPIILEDKKEYALQNLGESLLLPCTAKGNPHPSVYWVIFDGTEVRHPQHTNEKHLLFPNGTLYIRNITPSDSGNYECIATSSTGSERRVVNLQVEHSYTAPQIVVASQRLTQLNFGDRLFLNCSATGEPTPKIIWRLPSKAVVDQWHRMGSRIHVFPNGSLAVKAVTEKDEGDYICVARNKIGDDLILMKVSVTMKPAKIDEKHYFKKLVPYGKDFKVDCKASGSPEPEISWSLPDGTMINNVMQADDSGHRTRRYILFDNGTLYFNKVGVAEEGDYTCYAQNTLGKDEMKVHLTVVAAAPHIKQSSKAYAKVKAGDNAIFDCHAMGEPKPKIFWLLPSNDMISTSTQRYFLHVNGSLSVIKVRLIDAGEYICVARNSGGDDTKLYKLDVVSKPPLINGLYTNKTVIKMTAIKHSKKQIDCRAEGTPVPQIMWIMPDNIFLTAPYYGSRITVHKNGTLEIRNVRPSDSAEFICIARNDGGESILVVQLEILEMLRRPMFRNPFNEKVMVKPGKTVYLNCSVDGNPPPEIIWMLPNGTRLSAGFRTLHYFLGNNGTLVINSPSKIDAGKYRCAAKNKVGYIEKLIVLEIGQKPTIFIHSRGTIKSTSGESLSLHCLAGGSPKPNIIWTVPSGYVLDHPQINEKYMLLENGTLFIREATINDRGSYTCKAQNYVGDSTVAVFVMIVAHPPRITNRPPRHIHTTAGVAIQLHCMALGVPTPEITWELPDHSLLSTGSKGRPSGSELLHPQGTLVIQNPRSSHSGIYKCMAKNQLGTDSTVSYVQVI</sequence>
<feature type="compositionally biased region" description="Low complexity" evidence="12">
    <location>
        <begin position="1662"/>
        <end position="1672"/>
    </location>
</feature>
<dbReference type="InterPro" id="IPR000483">
    <property type="entry name" value="Cys-rich_flank_reg_C"/>
</dbReference>
<dbReference type="InterPro" id="IPR050467">
    <property type="entry name" value="LRFN"/>
</dbReference>
<keyword evidence="7" id="KW-1015">Disulfide bond</keyword>
<feature type="domain" description="Ig-like" evidence="13">
    <location>
        <begin position="1841"/>
        <end position="1928"/>
    </location>
</feature>
<evidence type="ECO:0000256" key="1">
    <source>
        <dbReference type="ARBA" id="ARBA00004613"/>
    </source>
</evidence>
<proteinExistence type="predicted"/>
<keyword evidence="15" id="KW-1185">Reference proteome</keyword>
<evidence type="ECO:0000256" key="10">
    <source>
        <dbReference type="ARBA" id="ARBA00054041"/>
    </source>
</evidence>
<feature type="domain" description="Ig-like" evidence="13">
    <location>
        <begin position="1937"/>
        <end position="2029"/>
    </location>
</feature>
<evidence type="ECO:0000256" key="3">
    <source>
        <dbReference type="ARBA" id="ARBA00022553"/>
    </source>
</evidence>
<dbReference type="InterPro" id="IPR013106">
    <property type="entry name" value="Ig_V-set"/>
</dbReference>
<keyword evidence="8" id="KW-0325">Glycoprotein</keyword>
<evidence type="ECO:0000313" key="15">
    <source>
        <dbReference type="Proteomes" id="UP000001646"/>
    </source>
</evidence>
<dbReference type="FunFam" id="2.60.40.10:FF:000537">
    <property type="entry name" value="immunoglobulin superfamily member 10"/>
    <property type="match status" value="1"/>
</dbReference>
<evidence type="ECO:0000256" key="9">
    <source>
        <dbReference type="ARBA" id="ARBA00023319"/>
    </source>
</evidence>
<dbReference type="Proteomes" id="UP000001646">
    <property type="component" value="Chromosome 3"/>
</dbReference>
<feature type="domain" description="Ig-like" evidence="13">
    <location>
        <begin position="1744"/>
        <end position="1835"/>
    </location>
</feature>
<dbReference type="SMART" id="SM00082">
    <property type="entry name" value="LRRCT"/>
    <property type="match status" value="1"/>
</dbReference>
<dbReference type="InterPro" id="IPR003591">
    <property type="entry name" value="Leu-rich_rpt_typical-subtyp"/>
</dbReference>
<dbReference type="Pfam" id="PF13927">
    <property type="entry name" value="Ig_3"/>
    <property type="match status" value="4"/>
</dbReference>
<gene>
    <name evidence="14" type="primary">IGSF10</name>
</gene>
<comment type="function">
    <text evidence="10">Involved in the control of early migration of neurons expressing gonadotropin-releasing hormone (GNRH neurons). May be involved in the maintenance of osteochondroprogenitor cells pool.</text>
</comment>
<dbReference type="FunFam" id="2.60.40.10:FF:000925">
    <property type="entry name" value="immunoglobulin superfamily member 10"/>
    <property type="match status" value="1"/>
</dbReference>
<dbReference type="GO" id="GO:2001222">
    <property type="term" value="P:regulation of neuron migration"/>
    <property type="evidence" value="ECO:0007669"/>
    <property type="project" value="Ensembl"/>
</dbReference>
<dbReference type="CDD" id="cd00096">
    <property type="entry name" value="Ig"/>
    <property type="match status" value="3"/>
</dbReference>
<dbReference type="Gene3D" id="3.80.10.10">
    <property type="entry name" value="Ribonuclease Inhibitor"/>
    <property type="match status" value="2"/>
</dbReference>
<reference evidence="14" key="2">
    <citation type="submission" date="2025-08" db="UniProtKB">
        <authorList>
            <consortium name="Ensembl"/>
        </authorList>
    </citation>
    <scope>IDENTIFICATION</scope>
</reference>
<keyword evidence="3" id="KW-0597">Phosphoprotein</keyword>
<keyword evidence="2" id="KW-0964">Secreted</keyword>
<comment type="subcellular location">
    <subcellularLocation>
        <location evidence="1">Secreted</location>
    </subcellularLocation>
</comment>
<dbReference type="FunFam" id="3.80.10.10:FF:000103">
    <property type="entry name" value="Immunoglobulin superfamily member 10"/>
    <property type="match status" value="1"/>
</dbReference>
<feature type="compositionally biased region" description="Polar residues" evidence="12">
    <location>
        <begin position="1620"/>
        <end position="1661"/>
    </location>
</feature>
<evidence type="ECO:0000259" key="13">
    <source>
        <dbReference type="PROSITE" id="PS50835"/>
    </source>
</evidence>
<keyword evidence="4" id="KW-0433">Leucine-rich repeat</keyword>
<dbReference type="SMART" id="SM00369">
    <property type="entry name" value="LRR_TYP"/>
    <property type="match status" value="5"/>
</dbReference>
<evidence type="ECO:0000256" key="12">
    <source>
        <dbReference type="SAM" id="MobiDB-lite"/>
    </source>
</evidence>
<dbReference type="InterPro" id="IPR013783">
    <property type="entry name" value="Ig-like_fold"/>
</dbReference>
<dbReference type="FunFam" id="2.60.40.10:FF:001377">
    <property type="entry name" value="Matrix remodeling associated 5"/>
    <property type="match status" value="1"/>
</dbReference>
<dbReference type="SUPFAM" id="SSF52058">
    <property type="entry name" value="L domain-like"/>
    <property type="match status" value="1"/>
</dbReference>
<evidence type="ECO:0000256" key="8">
    <source>
        <dbReference type="ARBA" id="ARBA00023180"/>
    </source>
</evidence>
<reference evidence="14 15" key="1">
    <citation type="submission" date="2009-12" db="EMBL/GenBank/DDBJ databases">
        <title>The Genome Sequence of Anolis carolinensis (Green Anole Lizard).</title>
        <authorList>
            <consortium name="The Genome Sequencing Platform"/>
            <person name="Di Palma F."/>
            <person name="Alfoldi J."/>
            <person name="Heiman D."/>
            <person name="Young S."/>
            <person name="Grabherr M."/>
            <person name="Johnson J."/>
            <person name="Lander E.S."/>
            <person name="Lindblad-Toh K."/>
        </authorList>
    </citation>
    <scope>NUCLEOTIDE SEQUENCE [LARGE SCALE GENOMIC DNA]</scope>
    <source>
        <strain evidence="14 15">JBL SC #1</strain>
    </source>
</reference>
<dbReference type="InterPro" id="IPR007110">
    <property type="entry name" value="Ig-like_dom"/>
</dbReference>
<dbReference type="SUPFAM" id="SSF48726">
    <property type="entry name" value="Immunoglobulin"/>
    <property type="match status" value="12"/>
</dbReference>
<dbReference type="FunFam" id="2.60.40.10:FF:001188">
    <property type="entry name" value="Immunoglobulin superfamily member 10"/>
    <property type="match status" value="1"/>
</dbReference>
<feature type="domain" description="Ig-like" evidence="13">
    <location>
        <begin position="2237"/>
        <end position="2325"/>
    </location>
</feature>
<evidence type="ECO:0000256" key="6">
    <source>
        <dbReference type="ARBA" id="ARBA00022737"/>
    </source>
</evidence>
<dbReference type="PANTHER" id="PTHR45842">
    <property type="entry name" value="SYNAPTIC ADHESION-LIKE MOLECULE SALM"/>
    <property type="match status" value="1"/>
</dbReference>
<dbReference type="STRING" id="28377.ENSACAP00000007817"/>
<feature type="domain" description="Ig-like" evidence="13">
    <location>
        <begin position="547"/>
        <end position="649"/>
    </location>
</feature>
<dbReference type="Pfam" id="PF07679">
    <property type="entry name" value="I-set"/>
    <property type="match status" value="8"/>
</dbReference>
<feature type="region of interest" description="Disordered" evidence="12">
    <location>
        <begin position="1620"/>
        <end position="1683"/>
    </location>
</feature>
<dbReference type="Bgee" id="ENSACAG00000007981">
    <property type="expression patterns" value="Expressed in hemipenis and 4 other cell types or tissues"/>
</dbReference>
<dbReference type="FunFam" id="2.60.40.10:FF:000032">
    <property type="entry name" value="palladin isoform X1"/>
    <property type="match status" value="2"/>
</dbReference>
<dbReference type="InterPro" id="IPR032675">
    <property type="entry name" value="LRR_dom_sf"/>
</dbReference>
<feature type="domain" description="Ig-like" evidence="13">
    <location>
        <begin position="2528"/>
        <end position="2614"/>
    </location>
</feature>
<dbReference type="FunFam" id="2.60.40.10:FF:000621">
    <property type="entry name" value="Immunoglobulin superfamily member 10"/>
    <property type="match status" value="1"/>
</dbReference>
<keyword evidence="5" id="KW-0732">Signal</keyword>
<organism evidence="14 15">
    <name type="scientific">Anolis carolinensis</name>
    <name type="common">Green anole</name>
    <name type="synonym">American chameleon</name>
    <dbReference type="NCBI Taxonomy" id="28377"/>
    <lineage>
        <taxon>Eukaryota</taxon>
        <taxon>Metazoa</taxon>
        <taxon>Chordata</taxon>
        <taxon>Craniata</taxon>
        <taxon>Vertebrata</taxon>
        <taxon>Euteleostomi</taxon>
        <taxon>Lepidosauria</taxon>
        <taxon>Squamata</taxon>
        <taxon>Bifurcata</taxon>
        <taxon>Unidentata</taxon>
        <taxon>Episquamata</taxon>
        <taxon>Toxicofera</taxon>
        <taxon>Iguania</taxon>
        <taxon>Dactyloidae</taxon>
        <taxon>Anolis</taxon>
    </lineage>
</organism>
<evidence type="ECO:0000256" key="11">
    <source>
        <dbReference type="ARBA" id="ARBA00069666"/>
    </source>
</evidence>
<feature type="compositionally biased region" description="Polar residues" evidence="12">
    <location>
        <begin position="1673"/>
        <end position="1682"/>
    </location>
</feature>
<evidence type="ECO:0000313" key="14">
    <source>
        <dbReference type="Ensembl" id="ENSACAP00000007817.3"/>
    </source>
</evidence>
<dbReference type="Ensembl" id="ENSACAT00000007983.4">
    <property type="protein sequence ID" value="ENSACAP00000007817.3"/>
    <property type="gene ID" value="ENSACAG00000007981.4"/>
</dbReference>
<dbReference type="PANTHER" id="PTHR45842:SF2">
    <property type="entry name" value="IMMUNOGLOBULIN SUPERFAMILY MEMBER 10"/>
    <property type="match status" value="1"/>
</dbReference>
<dbReference type="eggNOG" id="KOG0619">
    <property type="taxonomic scope" value="Eukaryota"/>
</dbReference>
<dbReference type="Pfam" id="PF13855">
    <property type="entry name" value="LRR_8"/>
    <property type="match status" value="1"/>
</dbReference>
<dbReference type="InterPro" id="IPR003598">
    <property type="entry name" value="Ig_sub2"/>
</dbReference>
<evidence type="ECO:0000256" key="2">
    <source>
        <dbReference type="ARBA" id="ARBA00022525"/>
    </source>
</evidence>
<name>G1KH94_ANOCA</name>
<dbReference type="InterPro" id="IPR013098">
    <property type="entry name" value="Ig_I-set"/>
</dbReference>
<evidence type="ECO:0000256" key="5">
    <source>
        <dbReference type="ARBA" id="ARBA00022729"/>
    </source>
</evidence>
<dbReference type="GO" id="GO:0005576">
    <property type="term" value="C:extracellular region"/>
    <property type="evidence" value="ECO:0007669"/>
    <property type="project" value="UniProtKB-SubCell"/>
</dbReference>
<dbReference type="SMART" id="SM00409">
    <property type="entry name" value="IG"/>
    <property type="match status" value="12"/>
</dbReference>